<evidence type="ECO:0000313" key="3">
    <source>
        <dbReference type="Proteomes" id="UP001341840"/>
    </source>
</evidence>
<keyword evidence="3" id="KW-1185">Reference proteome</keyword>
<evidence type="ECO:0000313" key="2">
    <source>
        <dbReference type="EMBL" id="MED6208335.1"/>
    </source>
</evidence>
<evidence type="ECO:0000256" key="1">
    <source>
        <dbReference type="ARBA" id="ARBA00006974"/>
    </source>
</evidence>
<dbReference type="Pfam" id="PF02519">
    <property type="entry name" value="Auxin_inducible"/>
    <property type="match status" value="1"/>
</dbReference>
<gene>
    <name evidence="2" type="ORF">PIB30_044089</name>
</gene>
<dbReference type="EMBL" id="JASCZI010241916">
    <property type="protein sequence ID" value="MED6208335.1"/>
    <property type="molecule type" value="Genomic_DNA"/>
</dbReference>
<protein>
    <recommendedName>
        <fullName evidence="4">Small auxin up regulated protein</fullName>
    </recommendedName>
</protein>
<comment type="caution">
    <text evidence="2">The sequence shown here is derived from an EMBL/GenBank/DDBJ whole genome shotgun (WGS) entry which is preliminary data.</text>
</comment>
<accession>A0ABU6YEN5</accession>
<reference evidence="2 3" key="1">
    <citation type="journal article" date="2023" name="Plants (Basel)">
        <title>Bridging the Gap: Combining Genomics and Transcriptomics Approaches to Understand Stylosanthes scabra, an Orphan Legume from the Brazilian Caatinga.</title>
        <authorList>
            <person name="Ferreira-Neto J.R.C."/>
            <person name="da Silva M.D."/>
            <person name="Binneck E."/>
            <person name="de Melo N.F."/>
            <person name="da Silva R.H."/>
            <person name="de Melo A.L.T.M."/>
            <person name="Pandolfi V."/>
            <person name="Bustamante F.O."/>
            <person name="Brasileiro-Vidal A.C."/>
            <person name="Benko-Iseppon A.M."/>
        </authorList>
    </citation>
    <scope>NUCLEOTIDE SEQUENCE [LARGE SCALE GENOMIC DNA]</scope>
    <source>
        <tissue evidence="2">Leaves</tissue>
    </source>
</reference>
<dbReference type="PANTHER" id="PTHR31929">
    <property type="entry name" value="SAUR-LIKE AUXIN-RESPONSIVE PROTEIN FAMILY-RELATED"/>
    <property type="match status" value="1"/>
</dbReference>
<organism evidence="2 3">
    <name type="scientific">Stylosanthes scabra</name>
    <dbReference type="NCBI Taxonomy" id="79078"/>
    <lineage>
        <taxon>Eukaryota</taxon>
        <taxon>Viridiplantae</taxon>
        <taxon>Streptophyta</taxon>
        <taxon>Embryophyta</taxon>
        <taxon>Tracheophyta</taxon>
        <taxon>Spermatophyta</taxon>
        <taxon>Magnoliopsida</taxon>
        <taxon>eudicotyledons</taxon>
        <taxon>Gunneridae</taxon>
        <taxon>Pentapetalae</taxon>
        <taxon>rosids</taxon>
        <taxon>fabids</taxon>
        <taxon>Fabales</taxon>
        <taxon>Fabaceae</taxon>
        <taxon>Papilionoideae</taxon>
        <taxon>50 kb inversion clade</taxon>
        <taxon>dalbergioids sensu lato</taxon>
        <taxon>Dalbergieae</taxon>
        <taxon>Pterocarpus clade</taxon>
        <taxon>Stylosanthes</taxon>
    </lineage>
</organism>
<evidence type="ECO:0008006" key="4">
    <source>
        <dbReference type="Google" id="ProtNLM"/>
    </source>
</evidence>
<comment type="similarity">
    <text evidence="1">Belongs to the ARG7 family.</text>
</comment>
<dbReference type="InterPro" id="IPR003676">
    <property type="entry name" value="SAUR_fam"/>
</dbReference>
<sequence>MGVRVLPEMMIQHAKQILRLRSHQNHHRNFANNNSKKIDVPKGHFAVYVGDEDNNMKRFVVPISYLKQPMFQALLKRAEDEFGFDQPIMGNHHLLIPCPADDFLNLTARITTSN</sequence>
<name>A0ABU6YEN5_9FABA</name>
<proteinExistence type="inferred from homology"/>
<dbReference type="Proteomes" id="UP001341840">
    <property type="component" value="Unassembled WGS sequence"/>
</dbReference>